<evidence type="ECO:0000259" key="3">
    <source>
        <dbReference type="PROSITE" id="PS50076"/>
    </source>
</evidence>
<dbReference type="Pfam" id="PF00226">
    <property type="entry name" value="DnaJ"/>
    <property type="match status" value="1"/>
</dbReference>
<feature type="coiled-coil region" evidence="2">
    <location>
        <begin position="102"/>
        <end position="172"/>
    </location>
</feature>
<keyword evidence="6" id="KW-1185">Reference proteome</keyword>
<dbReference type="AlphaFoldDB" id="A0AAD8JHW8"/>
<gene>
    <name evidence="5" type="ORF">POM88_002397</name>
</gene>
<accession>A0AAD8JHW8</accession>
<proteinExistence type="predicted"/>
<dbReference type="EMBL" id="JAUIZM010000001">
    <property type="protein sequence ID" value="KAK1402792.1"/>
    <property type="molecule type" value="Genomic_DNA"/>
</dbReference>
<evidence type="ECO:0000256" key="1">
    <source>
        <dbReference type="PROSITE-ProRule" id="PRU00176"/>
    </source>
</evidence>
<dbReference type="PRINTS" id="PR00625">
    <property type="entry name" value="JDOMAIN"/>
</dbReference>
<protein>
    <submittedName>
        <fullName evidence="5">DnaJ-like protein subfamily C member 17</fullName>
    </submittedName>
</protein>
<reference evidence="5" key="1">
    <citation type="submission" date="2023-02" db="EMBL/GenBank/DDBJ databases">
        <title>Genome of toxic invasive species Heracleum sosnowskyi carries increased number of genes despite the absence of recent whole-genome duplications.</title>
        <authorList>
            <person name="Schelkunov M."/>
            <person name="Shtratnikova V."/>
            <person name="Makarenko M."/>
            <person name="Klepikova A."/>
            <person name="Omelchenko D."/>
            <person name="Novikova G."/>
            <person name="Obukhova E."/>
            <person name="Bogdanov V."/>
            <person name="Penin A."/>
            <person name="Logacheva M."/>
        </authorList>
    </citation>
    <scope>NUCLEOTIDE SEQUENCE</scope>
    <source>
        <strain evidence="5">Hsosn_3</strain>
        <tissue evidence="5">Leaf</tissue>
    </source>
</reference>
<dbReference type="PROSITE" id="PS00636">
    <property type="entry name" value="DNAJ_1"/>
    <property type="match status" value="1"/>
</dbReference>
<name>A0AAD8JHW8_9APIA</name>
<evidence type="ECO:0000259" key="4">
    <source>
        <dbReference type="PROSITE" id="PS50102"/>
    </source>
</evidence>
<dbReference type="InterPro" id="IPR036869">
    <property type="entry name" value="J_dom_sf"/>
</dbReference>
<dbReference type="CDD" id="cd06257">
    <property type="entry name" value="DnaJ"/>
    <property type="match status" value="1"/>
</dbReference>
<dbReference type="InterPro" id="IPR018253">
    <property type="entry name" value="DnaJ_domain_CS"/>
</dbReference>
<dbReference type="Gene3D" id="3.30.70.330">
    <property type="match status" value="1"/>
</dbReference>
<dbReference type="Gene3D" id="1.10.287.110">
    <property type="entry name" value="DnaJ domain"/>
    <property type="match status" value="1"/>
</dbReference>
<dbReference type="SUPFAM" id="SSF46565">
    <property type="entry name" value="Chaperone J-domain"/>
    <property type="match status" value="1"/>
</dbReference>
<dbReference type="PROSITE" id="PS50076">
    <property type="entry name" value="DNAJ_2"/>
    <property type="match status" value="1"/>
</dbReference>
<keyword evidence="1" id="KW-0694">RNA-binding</keyword>
<feature type="domain" description="RRM" evidence="4">
    <location>
        <begin position="183"/>
        <end position="266"/>
    </location>
</feature>
<sequence length="278" mass="32431">MEVDHYAILGLPSAVQSTKLSAQKITKAYRLKALELHPDKRRHDPNAHNKFQRLLHSYEVLKDTKTREVYDVLVRAKHENVLNDLMYEKMMAESQAWDEECMRREKMRKKERELEEEKAREEERKNVKMRAEMKKKEKLEAERRRQEMMASLKKKERQEKQARDEIAKFLNDGHVALESRKTLEVFWDKSCEDYSAQKLRELFQEFGKVLYVLIRNCETNKGSAFIVMASDDAVVAATRSVVGNLGNNPLLVLGLTRTVSVAFPIAQRLSKSSAIFTI</sequence>
<dbReference type="Proteomes" id="UP001237642">
    <property type="component" value="Unassembled WGS sequence"/>
</dbReference>
<evidence type="ECO:0000313" key="5">
    <source>
        <dbReference type="EMBL" id="KAK1402792.1"/>
    </source>
</evidence>
<dbReference type="PANTHER" id="PTHR45098:SF1">
    <property type="entry name" value="DNAJ DOMAIN CONTAINING PROTEIN, EXPRESSED"/>
    <property type="match status" value="1"/>
</dbReference>
<organism evidence="5 6">
    <name type="scientific">Heracleum sosnowskyi</name>
    <dbReference type="NCBI Taxonomy" id="360622"/>
    <lineage>
        <taxon>Eukaryota</taxon>
        <taxon>Viridiplantae</taxon>
        <taxon>Streptophyta</taxon>
        <taxon>Embryophyta</taxon>
        <taxon>Tracheophyta</taxon>
        <taxon>Spermatophyta</taxon>
        <taxon>Magnoliopsida</taxon>
        <taxon>eudicotyledons</taxon>
        <taxon>Gunneridae</taxon>
        <taxon>Pentapetalae</taxon>
        <taxon>asterids</taxon>
        <taxon>campanulids</taxon>
        <taxon>Apiales</taxon>
        <taxon>Apiaceae</taxon>
        <taxon>Apioideae</taxon>
        <taxon>apioid superclade</taxon>
        <taxon>Tordylieae</taxon>
        <taxon>Tordyliinae</taxon>
        <taxon>Heracleum</taxon>
    </lineage>
</organism>
<comment type="caution">
    <text evidence="5">The sequence shown here is derived from an EMBL/GenBank/DDBJ whole genome shotgun (WGS) entry which is preliminary data.</text>
</comment>
<dbReference type="SUPFAM" id="SSF54928">
    <property type="entry name" value="RNA-binding domain, RBD"/>
    <property type="match status" value="1"/>
</dbReference>
<keyword evidence="2" id="KW-0175">Coiled coil</keyword>
<feature type="domain" description="J" evidence="3">
    <location>
        <begin position="4"/>
        <end position="74"/>
    </location>
</feature>
<dbReference type="GO" id="GO:0003723">
    <property type="term" value="F:RNA binding"/>
    <property type="evidence" value="ECO:0007669"/>
    <property type="project" value="UniProtKB-UniRule"/>
</dbReference>
<dbReference type="PROSITE" id="PS50102">
    <property type="entry name" value="RRM"/>
    <property type="match status" value="1"/>
</dbReference>
<dbReference type="InterPro" id="IPR012677">
    <property type="entry name" value="Nucleotide-bd_a/b_plait_sf"/>
</dbReference>
<dbReference type="SMART" id="SM00271">
    <property type="entry name" value="DnaJ"/>
    <property type="match status" value="1"/>
</dbReference>
<dbReference type="Pfam" id="PF00076">
    <property type="entry name" value="RRM_1"/>
    <property type="match status" value="1"/>
</dbReference>
<dbReference type="InterPro" id="IPR001623">
    <property type="entry name" value="DnaJ_domain"/>
</dbReference>
<dbReference type="InterPro" id="IPR035979">
    <property type="entry name" value="RBD_domain_sf"/>
</dbReference>
<evidence type="ECO:0000256" key="2">
    <source>
        <dbReference type="SAM" id="Coils"/>
    </source>
</evidence>
<dbReference type="PANTHER" id="PTHR45098">
    <property type="entry name" value="DNAJ DOMAIN CONTAINING PROTEIN, EXPRESSED"/>
    <property type="match status" value="1"/>
</dbReference>
<evidence type="ECO:0000313" key="6">
    <source>
        <dbReference type="Proteomes" id="UP001237642"/>
    </source>
</evidence>
<dbReference type="InterPro" id="IPR000504">
    <property type="entry name" value="RRM_dom"/>
</dbReference>
<reference evidence="5" key="2">
    <citation type="submission" date="2023-05" db="EMBL/GenBank/DDBJ databases">
        <authorList>
            <person name="Schelkunov M.I."/>
        </authorList>
    </citation>
    <scope>NUCLEOTIDE SEQUENCE</scope>
    <source>
        <strain evidence="5">Hsosn_3</strain>
        <tissue evidence="5">Leaf</tissue>
    </source>
</reference>